<accession>A0ABQ6GHJ7</accession>
<dbReference type="PROSITE" id="PS50043">
    <property type="entry name" value="HTH_LUXR_2"/>
    <property type="match status" value="1"/>
</dbReference>
<dbReference type="Pfam" id="PF00196">
    <property type="entry name" value="GerE"/>
    <property type="match status" value="1"/>
</dbReference>
<feature type="domain" description="HTH luxR-type" evidence="4">
    <location>
        <begin position="334"/>
        <end position="399"/>
    </location>
</feature>
<sequence>MLGRAVSTEQFRKLISYSFIQRIDRGWLLHELLREAIAKDLRMRMPDRYNRIWRRCVQYYSNKLKQSARKKSVSWENAEFLYYIGNQFVHFLMYRQWVSYSVEPLALGNWEEAEQYIERRRRTAKDSYIPFTAPDGTQIEFCLSGHESILVLSQIRLQELYDLQQGCVKLIRSGEGEICGLMEIIPIHAGTIDYLSEAPLSRAYFNAITGEMRQELAVQPPNHSGYFVKILDVYDFSDFVMMHASLSTLISHILSTGYIVAAPIGNPISHAICTSLGMEQATEAVNLDYDGVTPSPYYIMDTRGNKVKQYVDKMIAALGVQDDDEHEESDDEAGEAVLALLSRREREVVERVALGRSNLELASDLCLSEVTVKKHLANIFRKLDVKSRSQLIHKVSGRG</sequence>
<comment type="caution">
    <text evidence="5">The sequence shown here is derived from an EMBL/GenBank/DDBJ whole genome shotgun (WGS) entry which is preliminary data.</text>
</comment>
<evidence type="ECO:0000313" key="5">
    <source>
        <dbReference type="EMBL" id="GLX70404.1"/>
    </source>
</evidence>
<dbReference type="InterPro" id="IPR000792">
    <property type="entry name" value="Tscrpt_reg_LuxR_C"/>
</dbReference>
<keyword evidence="2" id="KW-0238">DNA-binding</keyword>
<keyword evidence="1" id="KW-0805">Transcription regulation</keyword>
<evidence type="ECO:0000256" key="2">
    <source>
        <dbReference type="ARBA" id="ARBA00023125"/>
    </source>
</evidence>
<dbReference type="PRINTS" id="PR00038">
    <property type="entry name" value="HTHLUXR"/>
</dbReference>
<dbReference type="PANTHER" id="PTHR44688">
    <property type="entry name" value="DNA-BINDING TRANSCRIPTIONAL ACTIVATOR DEVR_DOSR"/>
    <property type="match status" value="1"/>
</dbReference>
<dbReference type="SMART" id="SM00421">
    <property type="entry name" value="HTH_LUXR"/>
    <property type="match status" value="1"/>
</dbReference>
<name>A0ABQ6GHJ7_9BACL</name>
<evidence type="ECO:0000256" key="1">
    <source>
        <dbReference type="ARBA" id="ARBA00023015"/>
    </source>
</evidence>
<dbReference type="Proteomes" id="UP001157114">
    <property type="component" value="Unassembled WGS sequence"/>
</dbReference>
<reference evidence="5 6" key="1">
    <citation type="submission" date="2023-03" db="EMBL/GenBank/DDBJ databases">
        <title>Draft genome sequence of the bacteria which degrade cell wall of Tricholomamatutake.</title>
        <authorList>
            <person name="Konishi Y."/>
            <person name="Fukuta Y."/>
            <person name="Shirasaka N."/>
        </authorList>
    </citation>
    <scope>NUCLEOTIDE SEQUENCE [LARGE SCALE GENOMIC DNA]</scope>
    <source>
        <strain evidence="6">mu1</strain>
    </source>
</reference>
<proteinExistence type="predicted"/>
<dbReference type="SUPFAM" id="SSF46894">
    <property type="entry name" value="C-terminal effector domain of the bipartite response regulators"/>
    <property type="match status" value="1"/>
</dbReference>
<dbReference type="Gene3D" id="1.10.10.10">
    <property type="entry name" value="Winged helix-like DNA-binding domain superfamily/Winged helix DNA-binding domain"/>
    <property type="match status" value="1"/>
</dbReference>
<gene>
    <name evidence="5" type="ORF">MU1_47500</name>
</gene>
<dbReference type="PANTHER" id="PTHR44688:SF16">
    <property type="entry name" value="DNA-BINDING TRANSCRIPTIONAL ACTIVATOR DEVR_DOSR"/>
    <property type="match status" value="1"/>
</dbReference>
<protein>
    <recommendedName>
        <fullName evidence="4">HTH luxR-type domain-containing protein</fullName>
    </recommendedName>
</protein>
<keyword evidence="3" id="KW-0804">Transcription</keyword>
<keyword evidence="6" id="KW-1185">Reference proteome</keyword>
<evidence type="ECO:0000313" key="6">
    <source>
        <dbReference type="Proteomes" id="UP001157114"/>
    </source>
</evidence>
<dbReference type="InterPro" id="IPR036388">
    <property type="entry name" value="WH-like_DNA-bd_sf"/>
</dbReference>
<organism evidence="5 6">
    <name type="scientific">Paenibacillus glycanilyticus</name>
    <dbReference type="NCBI Taxonomy" id="126569"/>
    <lineage>
        <taxon>Bacteria</taxon>
        <taxon>Bacillati</taxon>
        <taxon>Bacillota</taxon>
        <taxon>Bacilli</taxon>
        <taxon>Bacillales</taxon>
        <taxon>Paenibacillaceae</taxon>
        <taxon>Paenibacillus</taxon>
    </lineage>
</organism>
<dbReference type="CDD" id="cd06170">
    <property type="entry name" value="LuxR_C_like"/>
    <property type="match status" value="1"/>
</dbReference>
<evidence type="ECO:0000259" key="4">
    <source>
        <dbReference type="PROSITE" id="PS50043"/>
    </source>
</evidence>
<dbReference type="EMBL" id="BSSQ01000018">
    <property type="protein sequence ID" value="GLX70404.1"/>
    <property type="molecule type" value="Genomic_DNA"/>
</dbReference>
<evidence type="ECO:0000256" key="3">
    <source>
        <dbReference type="ARBA" id="ARBA00023163"/>
    </source>
</evidence>
<dbReference type="InterPro" id="IPR016032">
    <property type="entry name" value="Sig_transdc_resp-reg_C-effctor"/>
</dbReference>